<keyword evidence="2" id="KW-1185">Reference proteome</keyword>
<name>A0A087TTL4_STEMI</name>
<proteinExistence type="predicted"/>
<organism evidence="1 2">
    <name type="scientific">Stegodyphus mimosarum</name>
    <name type="common">African social velvet spider</name>
    <dbReference type="NCBI Taxonomy" id="407821"/>
    <lineage>
        <taxon>Eukaryota</taxon>
        <taxon>Metazoa</taxon>
        <taxon>Ecdysozoa</taxon>
        <taxon>Arthropoda</taxon>
        <taxon>Chelicerata</taxon>
        <taxon>Arachnida</taxon>
        <taxon>Araneae</taxon>
        <taxon>Araneomorphae</taxon>
        <taxon>Entelegynae</taxon>
        <taxon>Eresoidea</taxon>
        <taxon>Eresidae</taxon>
        <taxon>Stegodyphus</taxon>
    </lineage>
</organism>
<sequence length="67" mass="7517">MHNLIMAFFAPNVKHWCARSPEALAANVSIEQWKNESLPMENTYGGGMEYSKCTYTANVTYKNGSVN</sequence>
<accession>A0A087TTL4</accession>
<protein>
    <submittedName>
        <fullName evidence="1">Uncharacterized protein</fullName>
    </submittedName>
</protein>
<evidence type="ECO:0000313" key="1">
    <source>
        <dbReference type="EMBL" id="KFM68453.1"/>
    </source>
</evidence>
<dbReference type="EMBL" id="KK116685">
    <property type="protein sequence ID" value="KFM68453.1"/>
    <property type="molecule type" value="Genomic_DNA"/>
</dbReference>
<gene>
    <name evidence="1" type="ORF">X975_11856</name>
</gene>
<feature type="non-terminal residue" evidence="1">
    <location>
        <position position="67"/>
    </location>
</feature>
<dbReference type="Proteomes" id="UP000054359">
    <property type="component" value="Unassembled WGS sequence"/>
</dbReference>
<reference evidence="1 2" key="1">
    <citation type="submission" date="2013-11" db="EMBL/GenBank/DDBJ databases">
        <title>Genome sequencing of Stegodyphus mimosarum.</title>
        <authorList>
            <person name="Bechsgaard J."/>
        </authorList>
    </citation>
    <scope>NUCLEOTIDE SEQUENCE [LARGE SCALE GENOMIC DNA]</scope>
</reference>
<dbReference type="OrthoDB" id="6432280at2759"/>
<evidence type="ECO:0000313" key="2">
    <source>
        <dbReference type="Proteomes" id="UP000054359"/>
    </source>
</evidence>
<dbReference type="AlphaFoldDB" id="A0A087TTL4"/>